<evidence type="ECO:0000313" key="1">
    <source>
        <dbReference type="EMBL" id="GHI41477.1"/>
    </source>
</evidence>
<reference evidence="1" key="1">
    <citation type="submission" date="2024-05" db="EMBL/GenBank/DDBJ databases">
        <title>Whole genome shotgun sequence of Streptomyces violascens NBRC 12920.</title>
        <authorList>
            <person name="Komaki H."/>
            <person name="Tamura T."/>
        </authorList>
    </citation>
    <scope>NUCLEOTIDE SEQUENCE</scope>
    <source>
        <strain evidence="1">NBRC 12920</strain>
    </source>
</reference>
<sequence length="72" mass="7501">MTTHDMWAAPPRSETIVGSAVPTMVWSSAASSIPSMIVPNTMFRCRTSSTGGADTGAVSLAVVTLAPSHRPR</sequence>
<evidence type="ECO:0000313" key="2">
    <source>
        <dbReference type="Proteomes" id="UP001050808"/>
    </source>
</evidence>
<gene>
    <name evidence="1" type="ORF">Sviol_58850</name>
</gene>
<comment type="caution">
    <text evidence="1">The sequence shown here is derived from an EMBL/GenBank/DDBJ whole genome shotgun (WGS) entry which is preliminary data.</text>
</comment>
<dbReference type="EMBL" id="BNDY01000017">
    <property type="protein sequence ID" value="GHI41477.1"/>
    <property type="molecule type" value="Genomic_DNA"/>
</dbReference>
<name>A0ABQ3QW62_9ACTN</name>
<protein>
    <submittedName>
        <fullName evidence="1">Uncharacterized protein</fullName>
    </submittedName>
</protein>
<keyword evidence="2" id="KW-1185">Reference proteome</keyword>
<organism evidence="1 2">
    <name type="scientific">Streptomyces violascens</name>
    <dbReference type="NCBI Taxonomy" id="67381"/>
    <lineage>
        <taxon>Bacteria</taxon>
        <taxon>Bacillati</taxon>
        <taxon>Actinomycetota</taxon>
        <taxon>Actinomycetes</taxon>
        <taxon>Kitasatosporales</taxon>
        <taxon>Streptomycetaceae</taxon>
        <taxon>Streptomyces</taxon>
    </lineage>
</organism>
<dbReference type="Proteomes" id="UP001050808">
    <property type="component" value="Unassembled WGS sequence"/>
</dbReference>
<accession>A0ABQ3QW62</accession>
<proteinExistence type="predicted"/>